<dbReference type="InterPro" id="IPR036737">
    <property type="entry name" value="OmpA-like_sf"/>
</dbReference>
<dbReference type="RefSeq" id="WP_014216986.1">
    <property type="nucleotide sequence ID" value="NZ_LWBO01000084.1"/>
</dbReference>
<evidence type="ECO:0000313" key="3">
    <source>
        <dbReference type="Proteomes" id="UP000192277"/>
    </source>
</evidence>
<dbReference type="Proteomes" id="UP000192277">
    <property type="component" value="Unassembled WGS sequence"/>
</dbReference>
<dbReference type="EMBL" id="LWBO01000084">
    <property type="protein sequence ID" value="OQP39238.1"/>
    <property type="molecule type" value="Genomic_DNA"/>
</dbReference>
<evidence type="ECO:0000256" key="1">
    <source>
        <dbReference type="SAM" id="SignalP"/>
    </source>
</evidence>
<protein>
    <submittedName>
        <fullName evidence="2">Uncharacterized protein</fullName>
    </submittedName>
</protein>
<sequence length="372" mass="40311">MKTLIVCLLLLLPSAGCLFAQSSDFIPGGNVLFEDNFSQDPLGDFPAKWSTSSEGAVVELDGLPGKWLKVSGNVAVNPELKKKLPEDCTIEFDLVVKKESCRAVFGLTTISDVSAGNIYYKKTAVTLQNMTGYPDLVVTKDVQDLSSKSDFSLAGYIDRVLHVSISVNKTRLRVYLDDTKVVDMPKLVLPEYRNNFFIAGGESVPAPPDAIYISNIRIAAGEADARRLLIKQLFEQGSAVTSDISFNPQTNVMTQQSYPVLDTLGKAMQADPSLNIQINGQDQQPAGFVQSTGTTGTTGTTDVSNMATGTAADALVKQKVEQMKSYLVQKFQLNVDRIVTGVSNKIMAKANAMQTGQTGQKLKGFLTQFVKL</sequence>
<accession>A0ABX3NMF5</accession>
<reference evidence="2 3" key="1">
    <citation type="submission" date="2016-04" db="EMBL/GenBank/DDBJ databases">
        <authorList>
            <person name="Chen L."/>
            <person name="Zhuang W."/>
            <person name="Wang G."/>
        </authorList>
    </citation>
    <scope>NUCLEOTIDE SEQUENCE [LARGE SCALE GENOMIC DNA]</scope>
    <source>
        <strain evidence="3">GR20</strain>
    </source>
</reference>
<feature type="chain" id="PRO_5046600969" evidence="1">
    <location>
        <begin position="21"/>
        <end position="372"/>
    </location>
</feature>
<proteinExistence type="predicted"/>
<dbReference type="Gene3D" id="3.30.1330.60">
    <property type="entry name" value="OmpA-like domain"/>
    <property type="match status" value="1"/>
</dbReference>
<feature type="signal peptide" evidence="1">
    <location>
        <begin position="1"/>
        <end position="20"/>
    </location>
</feature>
<gene>
    <name evidence="2" type="ORF">A4D02_18110</name>
</gene>
<evidence type="ECO:0000313" key="2">
    <source>
        <dbReference type="EMBL" id="OQP39238.1"/>
    </source>
</evidence>
<name>A0ABX3NMF5_9BACT</name>
<keyword evidence="1" id="KW-0732">Signal</keyword>
<comment type="caution">
    <text evidence="2">The sequence shown here is derived from an EMBL/GenBank/DDBJ whole genome shotgun (WGS) entry which is preliminary data.</text>
</comment>
<keyword evidence="3" id="KW-1185">Reference proteome</keyword>
<organism evidence="2 3">
    <name type="scientific">Niastella koreensis</name>
    <dbReference type="NCBI Taxonomy" id="354356"/>
    <lineage>
        <taxon>Bacteria</taxon>
        <taxon>Pseudomonadati</taxon>
        <taxon>Bacteroidota</taxon>
        <taxon>Chitinophagia</taxon>
        <taxon>Chitinophagales</taxon>
        <taxon>Chitinophagaceae</taxon>
        <taxon>Niastella</taxon>
    </lineage>
</organism>